<dbReference type="SUPFAM" id="SSF52540">
    <property type="entry name" value="P-loop containing nucleoside triphosphate hydrolases"/>
    <property type="match status" value="1"/>
</dbReference>
<keyword evidence="7" id="KW-1185">Reference proteome</keyword>
<feature type="domain" description="ABC transporter" evidence="5">
    <location>
        <begin position="6"/>
        <end position="258"/>
    </location>
</feature>
<dbReference type="CDD" id="cd03257">
    <property type="entry name" value="ABC_NikE_OppD_transporters"/>
    <property type="match status" value="1"/>
</dbReference>
<dbReference type="KEGG" id="ssun:H9Q77_06775"/>
<evidence type="ECO:0000256" key="2">
    <source>
        <dbReference type="ARBA" id="ARBA00022448"/>
    </source>
</evidence>
<dbReference type="RefSeq" id="WP_249326955.1">
    <property type="nucleotide sequence ID" value="NZ_CP060633.1"/>
</dbReference>
<dbReference type="Proteomes" id="UP000515981">
    <property type="component" value="Chromosome"/>
</dbReference>
<dbReference type="PROSITE" id="PS50893">
    <property type="entry name" value="ABC_TRANSPORTER_2"/>
    <property type="match status" value="1"/>
</dbReference>
<dbReference type="InterPro" id="IPR003439">
    <property type="entry name" value="ABC_transporter-like_ATP-bd"/>
</dbReference>
<dbReference type="InterPro" id="IPR050319">
    <property type="entry name" value="ABC_transp_ATP-bind"/>
</dbReference>
<keyword evidence="3" id="KW-0547">Nucleotide-binding</keyword>
<evidence type="ECO:0000313" key="6">
    <source>
        <dbReference type="EMBL" id="QNM03776.1"/>
    </source>
</evidence>
<comment type="similarity">
    <text evidence="1">Belongs to the ABC transporter superfamily.</text>
</comment>
<dbReference type="NCBIfam" id="TIGR01727">
    <property type="entry name" value="oligo_HPY"/>
    <property type="match status" value="1"/>
</dbReference>
<evidence type="ECO:0000256" key="4">
    <source>
        <dbReference type="ARBA" id="ARBA00022840"/>
    </source>
</evidence>
<dbReference type="PANTHER" id="PTHR43776:SF7">
    <property type="entry name" value="D,D-DIPEPTIDE TRANSPORT ATP-BINDING PROTEIN DDPF-RELATED"/>
    <property type="match status" value="1"/>
</dbReference>
<dbReference type="Pfam" id="PF00005">
    <property type="entry name" value="ABC_tran"/>
    <property type="match status" value="1"/>
</dbReference>
<dbReference type="GO" id="GO:0005524">
    <property type="term" value="F:ATP binding"/>
    <property type="evidence" value="ECO:0007669"/>
    <property type="project" value="UniProtKB-KW"/>
</dbReference>
<reference evidence="6 7" key="1">
    <citation type="submission" date="2020-08" db="EMBL/GenBank/DDBJ databases">
        <authorList>
            <person name="Liu C."/>
            <person name="Sun Q."/>
        </authorList>
    </citation>
    <scope>NUCLEOTIDE SEQUENCE [LARGE SCALE GENOMIC DNA]</scope>
    <source>
        <strain evidence="6 7">NSJ-8</strain>
    </source>
</reference>
<dbReference type="FunFam" id="3.40.50.300:FF:000016">
    <property type="entry name" value="Oligopeptide ABC transporter ATP-binding component"/>
    <property type="match status" value="1"/>
</dbReference>
<keyword evidence="2" id="KW-0813">Transport</keyword>
<accession>A0A7G9FYZ4</accession>
<dbReference type="GO" id="GO:0015833">
    <property type="term" value="P:peptide transport"/>
    <property type="evidence" value="ECO:0007669"/>
    <property type="project" value="InterPro"/>
</dbReference>
<sequence length="330" mass="36939">MSDKLLQVEHLKQYFPAGGMGKNRKFVKAVDDVSFFVNRGETLGLVGESGCGKTTTGRSILRLYEPTGGKITFDGNVILDVENKVKVDMLPYRQKMQMVFQDPYASLDPRMTVGDIVGEAIDIHKLAANKKERHDRIISMLEKVGLNSEHANRYPHEFSGGQRQRVGIARALAVNPQFIVCDEPISALDVSIQAQVVNMFEELQEQMGLTYLFIAHDLSVVKHISDRIGVMYLGKMVELADSYELVARSLHPYTKSLISAIPIADPIKARASKRIVLQGDVPSPLNPPTGCRFRTRCPYADECCAQKEPEWREVEKGHYVACHHVEKINA</sequence>
<evidence type="ECO:0000256" key="1">
    <source>
        <dbReference type="ARBA" id="ARBA00005417"/>
    </source>
</evidence>
<dbReference type="InterPro" id="IPR017871">
    <property type="entry name" value="ABC_transporter-like_CS"/>
</dbReference>
<dbReference type="EMBL" id="CP060633">
    <property type="protein sequence ID" value="QNM03776.1"/>
    <property type="molecule type" value="Genomic_DNA"/>
</dbReference>
<dbReference type="SMART" id="SM00382">
    <property type="entry name" value="AAA"/>
    <property type="match status" value="1"/>
</dbReference>
<evidence type="ECO:0000259" key="5">
    <source>
        <dbReference type="PROSITE" id="PS50893"/>
    </source>
</evidence>
<dbReference type="Pfam" id="PF08352">
    <property type="entry name" value="oligo_HPY"/>
    <property type="match status" value="1"/>
</dbReference>
<dbReference type="AlphaFoldDB" id="A0A7G9FYZ4"/>
<dbReference type="InterPro" id="IPR027417">
    <property type="entry name" value="P-loop_NTPase"/>
</dbReference>
<organism evidence="6 7">
    <name type="scientific">Simiaoa sunii</name>
    <dbReference type="NCBI Taxonomy" id="2763672"/>
    <lineage>
        <taxon>Bacteria</taxon>
        <taxon>Bacillati</taxon>
        <taxon>Bacillota</taxon>
        <taxon>Clostridia</taxon>
        <taxon>Lachnospirales</taxon>
        <taxon>Lachnospiraceae</taxon>
        <taxon>Simiaoa</taxon>
    </lineage>
</organism>
<gene>
    <name evidence="6" type="ORF">H9Q77_06775</name>
</gene>
<dbReference type="GO" id="GO:0016887">
    <property type="term" value="F:ATP hydrolysis activity"/>
    <property type="evidence" value="ECO:0007669"/>
    <property type="project" value="InterPro"/>
</dbReference>
<dbReference type="InterPro" id="IPR003593">
    <property type="entry name" value="AAA+_ATPase"/>
</dbReference>
<dbReference type="PANTHER" id="PTHR43776">
    <property type="entry name" value="TRANSPORT ATP-BINDING PROTEIN"/>
    <property type="match status" value="1"/>
</dbReference>
<name>A0A7G9FYZ4_9FIRM</name>
<evidence type="ECO:0000256" key="3">
    <source>
        <dbReference type="ARBA" id="ARBA00022741"/>
    </source>
</evidence>
<dbReference type="PROSITE" id="PS00211">
    <property type="entry name" value="ABC_TRANSPORTER_1"/>
    <property type="match status" value="1"/>
</dbReference>
<protein>
    <submittedName>
        <fullName evidence="6">ABC transporter ATP-binding protein</fullName>
    </submittedName>
</protein>
<dbReference type="Gene3D" id="3.40.50.300">
    <property type="entry name" value="P-loop containing nucleotide triphosphate hydrolases"/>
    <property type="match status" value="1"/>
</dbReference>
<proteinExistence type="inferred from homology"/>
<keyword evidence="4 6" id="KW-0067">ATP-binding</keyword>
<evidence type="ECO:0000313" key="7">
    <source>
        <dbReference type="Proteomes" id="UP000515981"/>
    </source>
</evidence>
<dbReference type="InterPro" id="IPR013563">
    <property type="entry name" value="Oligopep_ABC_C"/>
</dbReference>
<dbReference type="GO" id="GO:0055085">
    <property type="term" value="P:transmembrane transport"/>
    <property type="evidence" value="ECO:0007669"/>
    <property type="project" value="UniProtKB-ARBA"/>
</dbReference>